<protein>
    <submittedName>
        <fullName evidence="1">Uncharacterized protein</fullName>
    </submittedName>
</protein>
<sequence>MVIPPGQSYLQDYCDEQLTVEALQNHNGYALAILCERQYQDKDYLKGASWGGEPSRKIREVRQQVRERRKLLRKINKQFAFSRNKRQPRLF</sequence>
<name>A0A2M8EKC1_UNCKA</name>
<organism evidence="1 2">
    <name type="scientific">candidate division WWE3 bacterium CG_4_9_14_0_2_um_filter_48_10</name>
    <dbReference type="NCBI Taxonomy" id="1975078"/>
    <lineage>
        <taxon>Bacteria</taxon>
        <taxon>Katanobacteria</taxon>
    </lineage>
</organism>
<comment type="caution">
    <text evidence="1">The sequence shown here is derived from an EMBL/GenBank/DDBJ whole genome shotgun (WGS) entry which is preliminary data.</text>
</comment>
<dbReference type="AlphaFoldDB" id="A0A2M8EKC1"/>
<proteinExistence type="predicted"/>
<evidence type="ECO:0000313" key="2">
    <source>
        <dbReference type="Proteomes" id="UP000228781"/>
    </source>
</evidence>
<dbReference type="EMBL" id="PFSK01000009">
    <property type="protein sequence ID" value="PJC23137.1"/>
    <property type="molecule type" value="Genomic_DNA"/>
</dbReference>
<evidence type="ECO:0000313" key="1">
    <source>
        <dbReference type="EMBL" id="PJC23137.1"/>
    </source>
</evidence>
<dbReference type="Proteomes" id="UP000228781">
    <property type="component" value="Unassembled WGS sequence"/>
</dbReference>
<accession>A0A2M8EKC1</accession>
<reference evidence="2" key="1">
    <citation type="submission" date="2017-09" db="EMBL/GenBank/DDBJ databases">
        <title>Depth-based differentiation of microbial function through sediment-hosted aquifers and enrichment of novel symbionts in the deep terrestrial subsurface.</title>
        <authorList>
            <person name="Probst A.J."/>
            <person name="Ladd B."/>
            <person name="Jarett J.K."/>
            <person name="Geller-Mcgrath D.E."/>
            <person name="Sieber C.M.K."/>
            <person name="Emerson J.B."/>
            <person name="Anantharaman K."/>
            <person name="Thomas B.C."/>
            <person name="Malmstrom R."/>
            <person name="Stieglmeier M."/>
            <person name="Klingl A."/>
            <person name="Woyke T."/>
            <person name="Ryan C.M."/>
            <person name="Banfield J.F."/>
        </authorList>
    </citation>
    <scope>NUCLEOTIDE SEQUENCE [LARGE SCALE GENOMIC DNA]</scope>
</reference>
<gene>
    <name evidence="1" type="ORF">CO059_00500</name>
</gene>